<keyword evidence="2" id="KW-0805">Transcription regulation</keyword>
<feature type="domain" description="HTH lysR-type" evidence="5">
    <location>
        <begin position="5"/>
        <end position="62"/>
    </location>
</feature>
<dbReference type="PANTHER" id="PTHR30537:SF74">
    <property type="entry name" value="HTH-TYPE TRANSCRIPTIONAL REGULATOR TRPI"/>
    <property type="match status" value="1"/>
</dbReference>
<evidence type="ECO:0000313" key="7">
    <source>
        <dbReference type="Proteomes" id="UP000676409"/>
    </source>
</evidence>
<dbReference type="InterPro" id="IPR036388">
    <property type="entry name" value="WH-like_DNA-bd_sf"/>
</dbReference>
<dbReference type="KEGG" id="caul:KCG34_10040"/>
<keyword evidence="7" id="KW-1185">Reference proteome</keyword>
<dbReference type="Gene3D" id="1.10.10.10">
    <property type="entry name" value="Winged helix-like DNA-binding domain superfamily/Winged helix DNA-binding domain"/>
    <property type="match status" value="1"/>
</dbReference>
<evidence type="ECO:0000256" key="3">
    <source>
        <dbReference type="ARBA" id="ARBA00023125"/>
    </source>
</evidence>
<dbReference type="Gene3D" id="3.40.190.10">
    <property type="entry name" value="Periplasmic binding protein-like II"/>
    <property type="match status" value="2"/>
</dbReference>
<evidence type="ECO:0000256" key="1">
    <source>
        <dbReference type="ARBA" id="ARBA00009437"/>
    </source>
</evidence>
<evidence type="ECO:0000256" key="2">
    <source>
        <dbReference type="ARBA" id="ARBA00023015"/>
    </source>
</evidence>
<dbReference type="InterPro" id="IPR058163">
    <property type="entry name" value="LysR-type_TF_proteobact-type"/>
</dbReference>
<evidence type="ECO:0000259" key="5">
    <source>
        <dbReference type="PROSITE" id="PS50931"/>
    </source>
</evidence>
<comment type="similarity">
    <text evidence="1">Belongs to the LysR transcriptional regulatory family.</text>
</comment>
<dbReference type="Pfam" id="PF00126">
    <property type="entry name" value="HTH_1"/>
    <property type="match status" value="1"/>
</dbReference>
<protein>
    <submittedName>
        <fullName evidence="6">LysR family transcriptional regulator</fullName>
    </submittedName>
</protein>
<dbReference type="InterPro" id="IPR000847">
    <property type="entry name" value="LysR_HTH_N"/>
</dbReference>
<accession>A0A975G415</accession>
<gene>
    <name evidence="6" type="ORF">KCG34_10040</name>
</gene>
<dbReference type="EMBL" id="CP073078">
    <property type="protein sequence ID" value="QUD90173.1"/>
    <property type="molecule type" value="Genomic_DNA"/>
</dbReference>
<dbReference type="PROSITE" id="PS50931">
    <property type="entry name" value="HTH_LYSR"/>
    <property type="match status" value="1"/>
</dbReference>
<keyword evidence="4" id="KW-0804">Transcription</keyword>
<dbReference type="GO" id="GO:0006351">
    <property type="term" value="P:DNA-templated transcription"/>
    <property type="evidence" value="ECO:0007669"/>
    <property type="project" value="TreeGrafter"/>
</dbReference>
<organism evidence="6 7">
    <name type="scientific">Phenylobacterium montanum</name>
    <dbReference type="NCBI Taxonomy" id="2823693"/>
    <lineage>
        <taxon>Bacteria</taxon>
        <taxon>Pseudomonadati</taxon>
        <taxon>Pseudomonadota</taxon>
        <taxon>Alphaproteobacteria</taxon>
        <taxon>Caulobacterales</taxon>
        <taxon>Caulobacteraceae</taxon>
        <taxon>Phenylobacterium</taxon>
    </lineage>
</organism>
<dbReference type="GO" id="GO:0003700">
    <property type="term" value="F:DNA-binding transcription factor activity"/>
    <property type="evidence" value="ECO:0007669"/>
    <property type="project" value="InterPro"/>
</dbReference>
<dbReference type="PANTHER" id="PTHR30537">
    <property type="entry name" value="HTH-TYPE TRANSCRIPTIONAL REGULATOR"/>
    <property type="match status" value="1"/>
</dbReference>
<dbReference type="Proteomes" id="UP000676409">
    <property type="component" value="Chromosome"/>
</dbReference>
<dbReference type="SUPFAM" id="SSF46785">
    <property type="entry name" value="Winged helix' DNA-binding domain"/>
    <property type="match status" value="1"/>
</dbReference>
<sequence>MTATPHLKSLQALELAVRTGSLRAAAGALAITPAAVGQRIKALEDYLGIDLLTRARSGLKPTPALAGALPHLAAAFHELEAVSALLDLQRGQEIHIAAASDFAELWLKPRLAAFRSEQPNTLFCVNGEGEVALRLGPVDCEISFGPPRESGDRLFGDFVLPISSPENTARITRLKPQDRLEGFPLLHLDFYKDDPSAPNWSKWIAAHRLRRTAPERGIRFQRITPVLEAVLADAGLAICGAALIAPLIDDGRLSLPFPVSTGTWTEHAFHARFRPDALSRPQVKRFRDWLLSQATATGAWLQHRFGRHGRSGQLVLKPDRTDPNVR</sequence>
<proteinExistence type="inferred from homology"/>
<name>A0A975G415_9CAUL</name>
<dbReference type="InterPro" id="IPR036390">
    <property type="entry name" value="WH_DNA-bd_sf"/>
</dbReference>
<evidence type="ECO:0000256" key="4">
    <source>
        <dbReference type="ARBA" id="ARBA00023163"/>
    </source>
</evidence>
<dbReference type="GO" id="GO:0043565">
    <property type="term" value="F:sequence-specific DNA binding"/>
    <property type="evidence" value="ECO:0007669"/>
    <property type="project" value="TreeGrafter"/>
</dbReference>
<dbReference type="AlphaFoldDB" id="A0A975G415"/>
<keyword evidence="3" id="KW-0238">DNA-binding</keyword>
<dbReference type="RefSeq" id="WP_211940224.1">
    <property type="nucleotide sequence ID" value="NZ_CP073078.1"/>
</dbReference>
<dbReference type="InterPro" id="IPR005119">
    <property type="entry name" value="LysR_subst-bd"/>
</dbReference>
<reference evidence="6" key="1">
    <citation type="submission" date="2021-04" db="EMBL/GenBank/DDBJ databases">
        <title>The complete genome sequence of Caulobacter sp. S6.</title>
        <authorList>
            <person name="Tang Y."/>
            <person name="Ouyang W."/>
            <person name="Liu Q."/>
            <person name="Huang B."/>
            <person name="Guo Z."/>
            <person name="Lei P."/>
        </authorList>
    </citation>
    <scope>NUCLEOTIDE SEQUENCE</scope>
    <source>
        <strain evidence="6">S6</strain>
    </source>
</reference>
<evidence type="ECO:0000313" key="6">
    <source>
        <dbReference type="EMBL" id="QUD90173.1"/>
    </source>
</evidence>
<dbReference type="SUPFAM" id="SSF53850">
    <property type="entry name" value="Periplasmic binding protein-like II"/>
    <property type="match status" value="1"/>
</dbReference>
<dbReference type="Pfam" id="PF03466">
    <property type="entry name" value="LysR_substrate"/>
    <property type="match status" value="1"/>
</dbReference>